<reference evidence="1" key="1">
    <citation type="submission" date="2013-11" db="EMBL/GenBank/DDBJ databases">
        <title>Genome sequence of the fusiform rust pathogen reveals effectors for host alternation and coevolution with pine.</title>
        <authorList>
            <consortium name="DOE Joint Genome Institute"/>
            <person name="Smith K."/>
            <person name="Pendleton A."/>
            <person name="Kubisiak T."/>
            <person name="Anderson C."/>
            <person name="Salamov A."/>
            <person name="Aerts A."/>
            <person name="Riley R."/>
            <person name="Clum A."/>
            <person name="Lindquist E."/>
            <person name="Ence D."/>
            <person name="Campbell M."/>
            <person name="Kronenberg Z."/>
            <person name="Feau N."/>
            <person name="Dhillon B."/>
            <person name="Hamelin R."/>
            <person name="Burleigh J."/>
            <person name="Smith J."/>
            <person name="Yandell M."/>
            <person name="Nelson C."/>
            <person name="Grigoriev I."/>
            <person name="Davis J."/>
        </authorList>
    </citation>
    <scope>NUCLEOTIDE SEQUENCE</scope>
    <source>
        <strain evidence="1">G11</strain>
    </source>
</reference>
<evidence type="ECO:0000313" key="1">
    <source>
        <dbReference type="EMBL" id="KAG0146004.1"/>
    </source>
</evidence>
<sequence length="70" mass="7966">MLGIHHNHCQDICIGWAYPMFYHPEICDAVSDICKVLLDASFTSWTDLLQADLSLLDIEPEMAQNLIFQA</sequence>
<dbReference type="AlphaFoldDB" id="A0A9P6TBT2"/>
<dbReference type="Proteomes" id="UP000886653">
    <property type="component" value="Unassembled WGS sequence"/>
</dbReference>
<proteinExistence type="predicted"/>
<dbReference type="EMBL" id="MU167267">
    <property type="protein sequence ID" value="KAG0146004.1"/>
    <property type="molecule type" value="Genomic_DNA"/>
</dbReference>
<protein>
    <submittedName>
        <fullName evidence="1">Uncharacterized protein</fullName>
    </submittedName>
</protein>
<organism evidence="1 2">
    <name type="scientific">Cronartium quercuum f. sp. fusiforme G11</name>
    <dbReference type="NCBI Taxonomy" id="708437"/>
    <lineage>
        <taxon>Eukaryota</taxon>
        <taxon>Fungi</taxon>
        <taxon>Dikarya</taxon>
        <taxon>Basidiomycota</taxon>
        <taxon>Pucciniomycotina</taxon>
        <taxon>Pucciniomycetes</taxon>
        <taxon>Pucciniales</taxon>
        <taxon>Coleosporiaceae</taxon>
        <taxon>Cronartium</taxon>
    </lineage>
</organism>
<keyword evidence="2" id="KW-1185">Reference proteome</keyword>
<name>A0A9P6TBT2_9BASI</name>
<accession>A0A9P6TBT2</accession>
<gene>
    <name evidence="1" type="ORF">CROQUDRAFT_657955</name>
</gene>
<comment type="caution">
    <text evidence="1">The sequence shown here is derived from an EMBL/GenBank/DDBJ whole genome shotgun (WGS) entry which is preliminary data.</text>
</comment>
<evidence type="ECO:0000313" key="2">
    <source>
        <dbReference type="Proteomes" id="UP000886653"/>
    </source>
</evidence>